<dbReference type="Pfam" id="PF19045">
    <property type="entry name" value="Ligase_CoA_2"/>
    <property type="match status" value="1"/>
</dbReference>
<dbReference type="InterPro" id="IPR016181">
    <property type="entry name" value="Acyl_CoA_acyltransferase"/>
</dbReference>
<dbReference type="InterPro" id="IPR032875">
    <property type="entry name" value="Succ_CoA_lig_flav_dom"/>
</dbReference>
<dbReference type="GO" id="GO:0005524">
    <property type="term" value="F:ATP binding"/>
    <property type="evidence" value="ECO:0007669"/>
    <property type="project" value="InterPro"/>
</dbReference>
<dbReference type="PROSITE" id="PS51186">
    <property type="entry name" value="GNAT"/>
    <property type="match status" value="1"/>
</dbReference>
<sequence>MDSCLGCCGCGGCSARRLRLRESRRDAGPVLGEEQASGRPRAVRAVLADGSVVTIRPLCSDDLGELERLHGELTEEDRYFRFFGFPSRTGLDRFLRGLVAVGDAHLLALGAFRGDHLVGIGHFETLVGEVAEVAFLVEHRLHARGVATLLLEHLVAAARQRGIRMFLAEVLAENSAMLRVLLDSGLRCSTRLDGTTYQVKLDLDVGEQYFSRLSDRERVADVASLRWLLHPASVAVVGASRRTSAVGDAVLRNIVDGGYTGAAYAVNRRGGQVCGLRAYRSVIDLPEPPELAVLCVPAGVVPDVAEECGRSGVRALVVLAAGLTEDRGLAERLLEAVRHWGMRLLGPNCLGLINADPEVQLNATFAATGIPAGQVGVATQSGGVGIAVLEGLSALGLGISALVSTGDKYDVSGNDMLLWWERDEATRVGVLYLESFGNPRKFAWLARRTSRIKPLIVLRSGASPVAQKAAASHTAATATPGTTRDALLRQTGVIGVDDLAELLAVLAVVCWQAVPSGRRVAVVTNAGGLGVLTADACARAGLEFPSLHEDTCARLAATLPGHASLSNPVDATATVDSDTFARTVATVLGDPSIDSVVVPVVRTAVSDPAEGLAEMVAREREGGCDKPVLVVRGGQAESVAALEADNARVPAFADPSLAARALADLAEYAYWLARPPGIVPDFADVDTAAARALIDEALEKLPGGGWLDPEPVAAVLRHFGLPVVPTTACTTVTEALAAFRELGGCVVVKVRAAGVLHKAHAGGVVLGVSTVAELRGAWAQLQGRFGAAFGGVVLQPSVEPGQEFLVGVIDEAAFGPVVTFGLGGTDTDLIADRSHRLVPLTDHDAADMLHELRAAPQLFGDARLDSGKLIDVLLRTARMAEVLPEIAEVDLNPVIASERGVCVPDARVRLEPREPVDPLIRKLRA</sequence>
<dbReference type="Pfam" id="PF13549">
    <property type="entry name" value="ATP-grasp_5"/>
    <property type="match status" value="1"/>
</dbReference>
<keyword evidence="2" id="KW-0808">Transferase</keyword>
<dbReference type="Gene3D" id="3.30.1490.20">
    <property type="entry name" value="ATP-grasp fold, A domain"/>
    <property type="match status" value="1"/>
</dbReference>
<feature type="domain" description="N-acetyltransferase" evidence="1">
    <location>
        <begin position="53"/>
        <end position="204"/>
    </location>
</feature>
<dbReference type="Pfam" id="PF13607">
    <property type="entry name" value="Succ_CoA_lig"/>
    <property type="match status" value="1"/>
</dbReference>
<dbReference type="Pfam" id="PF13380">
    <property type="entry name" value="CoA_binding_2"/>
    <property type="match status" value="1"/>
</dbReference>
<dbReference type="SMART" id="SM00881">
    <property type="entry name" value="CoA_binding"/>
    <property type="match status" value="1"/>
</dbReference>
<dbReference type="SUPFAM" id="SSF56059">
    <property type="entry name" value="Glutathione synthetase ATP-binding domain-like"/>
    <property type="match status" value="1"/>
</dbReference>
<dbReference type="PANTHER" id="PTHR42793:SF1">
    <property type="entry name" value="PEPTIDYL-LYSINE N-ACETYLTRANSFERASE PATZ"/>
    <property type="match status" value="1"/>
</dbReference>
<dbReference type="SUPFAM" id="SSF55729">
    <property type="entry name" value="Acyl-CoA N-acyltransferases (Nat)"/>
    <property type="match status" value="1"/>
</dbReference>
<dbReference type="InterPro" id="IPR036291">
    <property type="entry name" value="NAD(P)-bd_dom_sf"/>
</dbReference>
<dbReference type="Pfam" id="PF00583">
    <property type="entry name" value="Acetyltransf_1"/>
    <property type="match status" value="1"/>
</dbReference>
<keyword evidence="3" id="KW-1185">Reference proteome</keyword>
<evidence type="ECO:0000313" key="2">
    <source>
        <dbReference type="EMBL" id="TDD40853.1"/>
    </source>
</evidence>
<dbReference type="PANTHER" id="PTHR42793">
    <property type="entry name" value="COA BINDING DOMAIN CONTAINING PROTEIN"/>
    <property type="match status" value="1"/>
</dbReference>
<dbReference type="InterPro" id="IPR013815">
    <property type="entry name" value="ATP_grasp_subdomain_1"/>
</dbReference>
<dbReference type="SUPFAM" id="SSF51735">
    <property type="entry name" value="NAD(P)-binding Rossmann-fold domains"/>
    <property type="match status" value="1"/>
</dbReference>
<comment type="caution">
    <text evidence="2">The sequence shown here is derived from an EMBL/GenBank/DDBJ whole genome shotgun (WGS) entry which is preliminary data.</text>
</comment>
<dbReference type="GO" id="GO:0043758">
    <property type="term" value="F:acetate-CoA ligase (ADP-forming) activity"/>
    <property type="evidence" value="ECO:0007669"/>
    <property type="project" value="InterPro"/>
</dbReference>
<dbReference type="Gene3D" id="3.40.50.261">
    <property type="entry name" value="Succinyl-CoA synthetase domains"/>
    <property type="match status" value="2"/>
</dbReference>
<dbReference type="Gene3D" id="3.40.50.720">
    <property type="entry name" value="NAD(P)-binding Rossmann-like Domain"/>
    <property type="match status" value="1"/>
</dbReference>
<protein>
    <submittedName>
        <fullName evidence="2">GNAT family N-acetyltransferase</fullName>
    </submittedName>
</protein>
<name>A0A4R4Y903_9PSEU</name>
<dbReference type="Gene3D" id="3.30.470.20">
    <property type="entry name" value="ATP-grasp fold, B domain"/>
    <property type="match status" value="1"/>
</dbReference>
<gene>
    <name evidence="2" type="ORF">E1288_34485</name>
</gene>
<dbReference type="InterPro" id="IPR043938">
    <property type="entry name" value="Ligase_CoA_dom"/>
</dbReference>
<evidence type="ECO:0000313" key="3">
    <source>
        <dbReference type="Proteomes" id="UP000294947"/>
    </source>
</evidence>
<dbReference type="SUPFAM" id="SSF52210">
    <property type="entry name" value="Succinyl-CoA synthetase domains"/>
    <property type="match status" value="2"/>
</dbReference>
<dbReference type="Proteomes" id="UP000294947">
    <property type="component" value="Unassembled WGS sequence"/>
</dbReference>
<dbReference type="GO" id="GO:0016747">
    <property type="term" value="F:acyltransferase activity, transferring groups other than amino-acyl groups"/>
    <property type="evidence" value="ECO:0007669"/>
    <property type="project" value="InterPro"/>
</dbReference>
<reference evidence="2 3" key="1">
    <citation type="submission" date="2019-03" db="EMBL/GenBank/DDBJ databases">
        <title>Draft genome sequences of novel Actinobacteria.</title>
        <authorList>
            <person name="Sahin N."/>
            <person name="Ay H."/>
            <person name="Saygin H."/>
        </authorList>
    </citation>
    <scope>NUCLEOTIDE SEQUENCE [LARGE SCALE GENOMIC DNA]</scope>
    <source>
        <strain evidence="2 3">7K502</strain>
    </source>
</reference>
<accession>A0A4R4Y903</accession>
<dbReference type="EMBL" id="SMKW01000066">
    <property type="protein sequence ID" value="TDD40853.1"/>
    <property type="molecule type" value="Genomic_DNA"/>
</dbReference>
<dbReference type="AlphaFoldDB" id="A0A4R4Y903"/>
<dbReference type="Gene3D" id="3.40.630.30">
    <property type="match status" value="1"/>
</dbReference>
<dbReference type="OrthoDB" id="190266at2"/>
<dbReference type="InterPro" id="IPR016102">
    <property type="entry name" value="Succinyl-CoA_synth-like"/>
</dbReference>
<evidence type="ECO:0000259" key="1">
    <source>
        <dbReference type="PROSITE" id="PS51186"/>
    </source>
</evidence>
<organism evidence="2 3">
    <name type="scientific">Saccharopolyspora elongata</name>
    <dbReference type="NCBI Taxonomy" id="2530387"/>
    <lineage>
        <taxon>Bacteria</taxon>
        <taxon>Bacillati</taxon>
        <taxon>Actinomycetota</taxon>
        <taxon>Actinomycetes</taxon>
        <taxon>Pseudonocardiales</taxon>
        <taxon>Pseudonocardiaceae</taxon>
        <taxon>Saccharopolyspora</taxon>
    </lineage>
</organism>
<proteinExistence type="predicted"/>
<dbReference type="InterPro" id="IPR000182">
    <property type="entry name" value="GNAT_dom"/>
</dbReference>
<dbReference type="InterPro" id="IPR003781">
    <property type="entry name" value="CoA-bd"/>
</dbReference>